<dbReference type="RefSeq" id="WP_336805921.1">
    <property type="nucleotide sequence ID" value="NZ_JBBBNY010000001.1"/>
</dbReference>
<dbReference type="SUPFAM" id="SSF52317">
    <property type="entry name" value="Class I glutamine amidotransferase-like"/>
    <property type="match status" value="1"/>
</dbReference>
<feature type="domain" description="HTH araC/xylS-type" evidence="4">
    <location>
        <begin position="223"/>
        <end position="321"/>
    </location>
</feature>
<dbReference type="Pfam" id="PF01965">
    <property type="entry name" value="DJ-1_PfpI"/>
    <property type="match status" value="1"/>
</dbReference>
<dbReference type="CDD" id="cd03137">
    <property type="entry name" value="GATase1_AraC_1"/>
    <property type="match status" value="1"/>
</dbReference>
<comment type="caution">
    <text evidence="5">The sequence shown here is derived from an EMBL/GenBank/DDBJ whole genome shotgun (WGS) entry which is preliminary data.</text>
</comment>
<dbReference type="PROSITE" id="PS00041">
    <property type="entry name" value="HTH_ARAC_FAMILY_1"/>
    <property type="match status" value="1"/>
</dbReference>
<dbReference type="InterPro" id="IPR018060">
    <property type="entry name" value="HTH_AraC"/>
</dbReference>
<reference evidence="5 6" key="1">
    <citation type="journal article" date="2014" name="Int. J. Syst. Evol. Microbiol.">
        <title>Fulvimonas yonginensis sp. nov., isolated from greenhouse soil, and emended description of the genus Fulvimonas.</title>
        <authorList>
            <person name="Ahn J.H."/>
            <person name="Kim S.J."/>
            <person name="Weon H.Y."/>
            <person name="Hong S.B."/>
            <person name="Seok S.J."/>
            <person name="Kwon S.W."/>
        </authorList>
    </citation>
    <scope>NUCLEOTIDE SEQUENCE [LARGE SCALE GENOMIC DNA]</scope>
    <source>
        <strain evidence="5 6">KACC 16952</strain>
    </source>
</reference>
<keyword evidence="3" id="KW-0804">Transcription</keyword>
<dbReference type="InterPro" id="IPR052158">
    <property type="entry name" value="INH-QAR"/>
</dbReference>
<evidence type="ECO:0000256" key="3">
    <source>
        <dbReference type="ARBA" id="ARBA00023163"/>
    </source>
</evidence>
<accession>A0ABU8J7N8</accession>
<dbReference type="SMART" id="SM00342">
    <property type="entry name" value="HTH_ARAC"/>
    <property type="match status" value="1"/>
</dbReference>
<dbReference type="InterPro" id="IPR009057">
    <property type="entry name" value="Homeodomain-like_sf"/>
</dbReference>
<keyword evidence="1" id="KW-0805">Transcription regulation</keyword>
<dbReference type="InterPro" id="IPR029062">
    <property type="entry name" value="Class_I_gatase-like"/>
</dbReference>
<dbReference type="Gene3D" id="3.40.50.880">
    <property type="match status" value="1"/>
</dbReference>
<dbReference type="PANTHER" id="PTHR43130">
    <property type="entry name" value="ARAC-FAMILY TRANSCRIPTIONAL REGULATOR"/>
    <property type="match status" value="1"/>
</dbReference>
<evidence type="ECO:0000313" key="5">
    <source>
        <dbReference type="EMBL" id="MEI7035306.1"/>
    </source>
</evidence>
<keyword evidence="6" id="KW-1185">Reference proteome</keyword>
<sequence>MKKPPRPIGPPRNRRVAVLAYDGLCTFEFGIAVEMFGLPRPELPDWYRFRVCAVERGPLRAAGGLRVQAEGGLAQVRTAGTVIVPGWRDVEASPPPALLEALQAAHARGARLLSFCSGVFVLAAAGLLDGRRATTHWRYAPALAARFPRIRVEPDVLYVDEGDVLTSAGSAAALDLSLHLIRRDHGPRVANEVARRAVVPAHRDGGQAQFIPSPLPTQGEPLGTLLEWMRRHLDRPQPLAELAARARTSERTLLRRFEAATGRSPRQWLIEERLGRARELLEGSRLSVEQIADRCGYGRADSLRHHFRRVVGVSPARYRERFAHLPRAGEPGSNGTRRRA</sequence>
<evidence type="ECO:0000313" key="6">
    <source>
        <dbReference type="Proteomes" id="UP001381174"/>
    </source>
</evidence>
<dbReference type="Gene3D" id="1.10.10.60">
    <property type="entry name" value="Homeodomain-like"/>
    <property type="match status" value="1"/>
</dbReference>
<dbReference type="InterPro" id="IPR002818">
    <property type="entry name" value="DJ-1/PfpI"/>
</dbReference>
<dbReference type="Proteomes" id="UP001381174">
    <property type="component" value="Unassembled WGS sequence"/>
</dbReference>
<dbReference type="InterPro" id="IPR018062">
    <property type="entry name" value="HTH_AraC-typ_CS"/>
</dbReference>
<dbReference type="Pfam" id="PF12833">
    <property type="entry name" value="HTH_18"/>
    <property type="match status" value="1"/>
</dbReference>
<proteinExistence type="predicted"/>
<name>A0ABU8J7N8_9GAMM</name>
<gene>
    <name evidence="5" type="primary">ftrA</name>
    <name evidence="5" type="ORF">WAT24_00885</name>
</gene>
<evidence type="ECO:0000256" key="1">
    <source>
        <dbReference type="ARBA" id="ARBA00023015"/>
    </source>
</evidence>
<dbReference type="SUPFAM" id="SSF46689">
    <property type="entry name" value="Homeodomain-like"/>
    <property type="match status" value="2"/>
</dbReference>
<dbReference type="EMBL" id="JBBBNY010000001">
    <property type="protein sequence ID" value="MEI7035306.1"/>
    <property type="molecule type" value="Genomic_DNA"/>
</dbReference>
<dbReference type="PANTHER" id="PTHR43130:SF3">
    <property type="entry name" value="HTH-TYPE TRANSCRIPTIONAL REGULATOR RV1931C"/>
    <property type="match status" value="1"/>
</dbReference>
<evidence type="ECO:0000259" key="4">
    <source>
        <dbReference type="PROSITE" id="PS01124"/>
    </source>
</evidence>
<protein>
    <submittedName>
        <fullName evidence="5">Transcriptional regulator FtrA</fullName>
    </submittedName>
</protein>
<dbReference type="NCBIfam" id="NF006902">
    <property type="entry name" value="PRK09393.1"/>
    <property type="match status" value="1"/>
</dbReference>
<dbReference type="PROSITE" id="PS01124">
    <property type="entry name" value="HTH_ARAC_FAMILY_2"/>
    <property type="match status" value="1"/>
</dbReference>
<evidence type="ECO:0000256" key="2">
    <source>
        <dbReference type="ARBA" id="ARBA00023125"/>
    </source>
</evidence>
<organism evidence="5 6">
    <name type="scientific">Fulvimonas yonginensis</name>
    <dbReference type="NCBI Taxonomy" id="1495200"/>
    <lineage>
        <taxon>Bacteria</taxon>
        <taxon>Pseudomonadati</taxon>
        <taxon>Pseudomonadota</taxon>
        <taxon>Gammaproteobacteria</taxon>
        <taxon>Lysobacterales</taxon>
        <taxon>Rhodanobacteraceae</taxon>
        <taxon>Fulvimonas</taxon>
    </lineage>
</organism>
<keyword evidence="2" id="KW-0238">DNA-binding</keyword>